<dbReference type="KEGG" id="snk:CP967_13880"/>
<dbReference type="RefSeq" id="WP_150488273.1">
    <property type="nucleotide sequence ID" value="NZ_BMUV01000016.1"/>
</dbReference>
<evidence type="ECO:0000259" key="1">
    <source>
        <dbReference type="Pfam" id="PF04149"/>
    </source>
</evidence>
<dbReference type="Pfam" id="PF04149">
    <property type="entry name" value="DUF397"/>
    <property type="match status" value="1"/>
</dbReference>
<name>A0A5J6FB19_9ACTN</name>
<dbReference type="AlphaFoldDB" id="A0A5J6FB19"/>
<dbReference type="InterPro" id="IPR007278">
    <property type="entry name" value="DUF397"/>
</dbReference>
<organism evidence="2 3">
    <name type="scientific">Streptomyces nitrosporeus</name>
    <dbReference type="NCBI Taxonomy" id="28894"/>
    <lineage>
        <taxon>Bacteria</taxon>
        <taxon>Bacillati</taxon>
        <taxon>Actinomycetota</taxon>
        <taxon>Actinomycetes</taxon>
        <taxon>Kitasatosporales</taxon>
        <taxon>Streptomycetaceae</taxon>
        <taxon>Streptomyces</taxon>
    </lineage>
</organism>
<reference evidence="2 3" key="1">
    <citation type="submission" date="2017-09" db="EMBL/GenBank/DDBJ databases">
        <authorList>
            <person name="Lee N."/>
            <person name="Cho B.-K."/>
        </authorList>
    </citation>
    <scope>NUCLEOTIDE SEQUENCE [LARGE SCALE GENOMIC DNA]</scope>
    <source>
        <strain evidence="2 3">ATCC 12769</strain>
    </source>
</reference>
<sequence>MTDVHPSSWIKSSYSNNGGTCVEWAPAYAVATGAVPVRDSKNPDGPALTVAANAFTAFVTGVKSGHLGTV</sequence>
<dbReference type="EMBL" id="CP023702">
    <property type="protein sequence ID" value="QEU72947.1"/>
    <property type="molecule type" value="Genomic_DNA"/>
</dbReference>
<keyword evidence="3" id="KW-1185">Reference proteome</keyword>
<gene>
    <name evidence="2" type="ORF">CP967_13880</name>
</gene>
<evidence type="ECO:0000313" key="3">
    <source>
        <dbReference type="Proteomes" id="UP000326178"/>
    </source>
</evidence>
<protein>
    <submittedName>
        <fullName evidence="2">DUF397 domain-containing protein</fullName>
    </submittedName>
</protein>
<evidence type="ECO:0000313" key="2">
    <source>
        <dbReference type="EMBL" id="QEU72947.1"/>
    </source>
</evidence>
<feature type="domain" description="DUF397" evidence="1">
    <location>
        <begin position="8"/>
        <end position="63"/>
    </location>
</feature>
<dbReference type="OrthoDB" id="4562195at2"/>
<dbReference type="Proteomes" id="UP000326178">
    <property type="component" value="Chromosome"/>
</dbReference>
<accession>A0A5J6FB19</accession>
<proteinExistence type="predicted"/>